<feature type="domain" description="OmpA-like" evidence="6">
    <location>
        <begin position="77"/>
        <end position="191"/>
    </location>
</feature>
<dbReference type="SUPFAM" id="SSF103088">
    <property type="entry name" value="OmpA-like"/>
    <property type="match status" value="1"/>
</dbReference>
<keyword evidence="2 4" id="KW-0472">Membrane</keyword>
<keyword evidence="8" id="KW-1185">Reference proteome</keyword>
<organism evidence="7 8">
    <name type="scientific">Rhabdonatronobacter sediminivivens</name>
    <dbReference type="NCBI Taxonomy" id="2743469"/>
    <lineage>
        <taxon>Bacteria</taxon>
        <taxon>Pseudomonadati</taxon>
        <taxon>Pseudomonadota</taxon>
        <taxon>Alphaproteobacteria</taxon>
        <taxon>Rhodobacterales</taxon>
        <taxon>Paracoccaceae</taxon>
        <taxon>Rhabdonatronobacter</taxon>
    </lineage>
</organism>
<accession>A0A7Z0KZ76</accession>
<dbReference type="InterPro" id="IPR050330">
    <property type="entry name" value="Bact_OuterMem_StrucFunc"/>
</dbReference>
<reference evidence="7 8" key="1">
    <citation type="journal article" date="2000" name="Arch. Microbiol.">
        <title>Rhodobaca bogoriensis gen. nov. and sp. nov., an alkaliphilic purple nonsulfur bacterium from African Rift Valley soda lakes.</title>
        <authorList>
            <person name="Milford A.D."/>
            <person name="Achenbach L.A."/>
            <person name="Jung D.O."/>
            <person name="Madigan M.T."/>
        </authorList>
    </citation>
    <scope>NUCLEOTIDE SEQUENCE [LARGE SCALE GENOMIC DNA]</scope>
    <source>
        <strain evidence="7 8">2376</strain>
    </source>
</reference>
<dbReference type="InterPro" id="IPR006665">
    <property type="entry name" value="OmpA-like"/>
</dbReference>
<evidence type="ECO:0000313" key="8">
    <source>
        <dbReference type="Proteomes" id="UP000529417"/>
    </source>
</evidence>
<dbReference type="PANTHER" id="PTHR30329">
    <property type="entry name" value="STATOR ELEMENT OF FLAGELLAR MOTOR COMPLEX"/>
    <property type="match status" value="1"/>
</dbReference>
<name>A0A7Z0KZ76_9RHOB</name>
<evidence type="ECO:0000259" key="6">
    <source>
        <dbReference type="PROSITE" id="PS51123"/>
    </source>
</evidence>
<sequence length="191" mass="20712">MKSAGTVFVAPIALAGLFILGVPLPAQATDADELSASELEALFSTQRTRGLVLAPTGDSSAPSDAAATPEVSSDYVQFDQAEQVNVRIAFDFDSSALREDQKPRLATLCNVMRDSDIEGFRVVGHTDAVGNHAYNQRLSLMRAQEVKRHLVNDCGIAEDRLEAIGVGPDYLYDPDDPRSPDNRRVEFQAMS</sequence>
<evidence type="ECO:0000256" key="2">
    <source>
        <dbReference type="ARBA" id="ARBA00023136"/>
    </source>
</evidence>
<evidence type="ECO:0000256" key="5">
    <source>
        <dbReference type="SAM" id="SignalP"/>
    </source>
</evidence>
<dbReference type="PRINTS" id="PR01021">
    <property type="entry name" value="OMPADOMAIN"/>
</dbReference>
<evidence type="ECO:0000313" key="7">
    <source>
        <dbReference type="EMBL" id="NYS26074.1"/>
    </source>
</evidence>
<dbReference type="AlphaFoldDB" id="A0A7Z0KZ76"/>
<dbReference type="PANTHER" id="PTHR30329:SF21">
    <property type="entry name" value="LIPOPROTEIN YIAD-RELATED"/>
    <property type="match status" value="1"/>
</dbReference>
<dbReference type="Pfam" id="PF00691">
    <property type="entry name" value="OmpA"/>
    <property type="match status" value="1"/>
</dbReference>
<keyword evidence="3" id="KW-0998">Cell outer membrane</keyword>
<dbReference type="PROSITE" id="PS51123">
    <property type="entry name" value="OMPA_2"/>
    <property type="match status" value="1"/>
</dbReference>
<evidence type="ECO:0000256" key="4">
    <source>
        <dbReference type="PROSITE-ProRule" id="PRU00473"/>
    </source>
</evidence>
<dbReference type="Proteomes" id="UP000529417">
    <property type="component" value="Unassembled WGS sequence"/>
</dbReference>
<comment type="caution">
    <text evidence="7">The sequence shown here is derived from an EMBL/GenBank/DDBJ whole genome shotgun (WGS) entry which is preliminary data.</text>
</comment>
<comment type="subcellular location">
    <subcellularLocation>
        <location evidence="1">Cell outer membrane</location>
    </subcellularLocation>
</comment>
<proteinExistence type="predicted"/>
<dbReference type="InterPro" id="IPR006664">
    <property type="entry name" value="OMP_bac"/>
</dbReference>
<dbReference type="Gene3D" id="3.30.1330.60">
    <property type="entry name" value="OmpA-like domain"/>
    <property type="match status" value="1"/>
</dbReference>
<feature type="signal peptide" evidence="5">
    <location>
        <begin position="1"/>
        <end position="28"/>
    </location>
</feature>
<dbReference type="InterPro" id="IPR036737">
    <property type="entry name" value="OmpA-like_sf"/>
</dbReference>
<dbReference type="CDD" id="cd07185">
    <property type="entry name" value="OmpA_C-like"/>
    <property type="match status" value="1"/>
</dbReference>
<evidence type="ECO:0000256" key="1">
    <source>
        <dbReference type="ARBA" id="ARBA00004442"/>
    </source>
</evidence>
<evidence type="ECO:0000256" key="3">
    <source>
        <dbReference type="ARBA" id="ARBA00023237"/>
    </source>
</evidence>
<feature type="chain" id="PRO_5031031314" evidence="5">
    <location>
        <begin position="29"/>
        <end position="191"/>
    </location>
</feature>
<dbReference type="RefSeq" id="WP_179906869.1">
    <property type="nucleotide sequence ID" value="NZ_JACBXS010000032.1"/>
</dbReference>
<gene>
    <name evidence="7" type="ORF">HUK65_13860</name>
</gene>
<dbReference type="EMBL" id="JACBXS010000032">
    <property type="protein sequence ID" value="NYS26074.1"/>
    <property type="molecule type" value="Genomic_DNA"/>
</dbReference>
<keyword evidence="5" id="KW-0732">Signal</keyword>
<dbReference type="GO" id="GO:0009279">
    <property type="term" value="C:cell outer membrane"/>
    <property type="evidence" value="ECO:0007669"/>
    <property type="project" value="UniProtKB-SubCell"/>
</dbReference>
<protein>
    <submittedName>
        <fullName evidence="7">OmpA family protein</fullName>
    </submittedName>
</protein>